<keyword evidence="1" id="KW-0472">Membrane</keyword>
<feature type="transmembrane region" description="Helical" evidence="1">
    <location>
        <begin position="66"/>
        <end position="87"/>
    </location>
</feature>
<dbReference type="OrthoDB" id="2270724at2759"/>
<dbReference type="Proteomes" id="UP000650833">
    <property type="component" value="Unassembled WGS sequence"/>
</dbReference>
<feature type="transmembrane region" description="Helical" evidence="1">
    <location>
        <begin position="148"/>
        <end position="169"/>
    </location>
</feature>
<evidence type="ECO:0000313" key="2">
    <source>
        <dbReference type="EMBL" id="KAG2202686.1"/>
    </source>
</evidence>
<dbReference type="EMBL" id="JAEPRC010000253">
    <property type="protein sequence ID" value="KAG2202686.1"/>
    <property type="molecule type" value="Genomic_DNA"/>
</dbReference>
<gene>
    <name evidence="2" type="ORF">INT46_011957</name>
</gene>
<organism evidence="2 3">
    <name type="scientific">Mucor plumbeus</name>
    <dbReference type="NCBI Taxonomy" id="97098"/>
    <lineage>
        <taxon>Eukaryota</taxon>
        <taxon>Fungi</taxon>
        <taxon>Fungi incertae sedis</taxon>
        <taxon>Mucoromycota</taxon>
        <taxon>Mucoromycotina</taxon>
        <taxon>Mucoromycetes</taxon>
        <taxon>Mucorales</taxon>
        <taxon>Mucorineae</taxon>
        <taxon>Mucoraceae</taxon>
        <taxon>Mucor</taxon>
    </lineage>
</organism>
<keyword evidence="1" id="KW-1133">Transmembrane helix</keyword>
<proteinExistence type="predicted"/>
<reference evidence="2" key="1">
    <citation type="submission" date="2020-12" db="EMBL/GenBank/DDBJ databases">
        <title>Metabolic potential, ecology and presence of endohyphal bacteria is reflected in genomic diversity of Mucoromycotina.</title>
        <authorList>
            <person name="Muszewska A."/>
            <person name="Okrasinska A."/>
            <person name="Steczkiewicz K."/>
            <person name="Drgas O."/>
            <person name="Orlowska M."/>
            <person name="Perlinska-Lenart U."/>
            <person name="Aleksandrzak-Piekarczyk T."/>
            <person name="Szatraj K."/>
            <person name="Zielenkiewicz U."/>
            <person name="Pilsyk S."/>
            <person name="Malc E."/>
            <person name="Mieczkowski P."/>
            <person name="Kruszewska J.S."/>
            <person name="Biernat P."/>
            <person name="Pawlowska J."/>
        </authorList>
    </citation>
    <scope>NUCLEOTIDE SEQUENCE</scope>
    <source>
        <strain evidence="2">CBS 226.32</strain>
    </source>
</reference>
<protein>
    <submittedName>
        <fullName evidence="2">Uncharacterized protein</fullName>
    </submittedName>
</protein>
<dbReference type="AlphaFoldDB" id="A0A8H7UXU7"/>
<evidence type="ECO:0000313" key="3">
    <source>
        <dbReference type="Proteomes" id="UP000650833"/>
    </source>
</evidence>
<accession>A0A8H7UXU7</accession>
<evidence type="ECO:0000256" key="1">
    <source>
        <dbReference type="SAM" id="Phobius"/>
    </source>
</evidence>
<keyword evidence="3" id="KW-1185">Reference proteome</keyword>
<sequence length="188" mass="21306">MKAINNNNYNNNIKITNKSYGILSLRGGVFMGALGSIVLTPLIPISTSSNDYVSRYFSFHLPGIKSPFDGLIAISFVMNTVGILGCYKKSRKLIKYHKYYYYYESVCTPLVILQSLLCSYRNVGAILKENNATWESFRVSMKEEYGRFVFIGFAAFMGTCCAQIVYASYVARQYEKLLELEASSEEEK</sequence>
<comment type="caution">
    <text evidence="2">The sequence shown here is derived from an EMBL/GenBank/DDBJ whole genome shotgun (WGS) entry which is preliminary data.</text>
</comment>
<feature type="transmembrane region" description="Helical" evidence="1">
    <location>
        <begin position="20"/>
        <end position="46"/>
    </location>
</feature>
<name>A0A8H7UXU7_9FUNG</name>
<keyword evidence="1" id="KW-0812">Transmembrane</keyword>